<dbReference type="InterPro" id="IPR001516">
    <property type="entry name" value="Proton_antipo_N"/>
</dbReference>
<dbReference type="PRINTS" id="PR01434">
    <property type="entry name" value="NADHDHGNASE5"/>
</dbReference>
<feature type="transmembrane region" description="Helical" evidence="6">
    <location>
        <begin position="284"/>
        <end position="301"/>
    </location>
</feature>
<feature type="transmembrane region" description="Helical" evidence="6">
    <location>
        <begin position="321"/>
        <end position="342"/>
    </location>
</feature>
<dbReference type="Pfam" id="PF00361">
    <property type="entry name" value="Proton_antipo_M"/>
    <property type="match status" value="1"/>
</dbReference>
<accession>A0A656HH25</accession>
<feature type="domain" description="NADH-Ubiquinone oxidoreductase (complex I) chain 5 N-terminal" evidence="8">
    <location>
        <begin position="75"/>
        <end position="125"/>
    </location>
</feature>
<dbReference type="InterPro" id="IPR001750">
    <property type="entry name" value="ND/Mrp_TM"/>
</dbReference>
<feature type="transmembrane region" description="Helical" evidence="6">
    <location>
        <begin position="92"/>
        <end position="112"/>
    </location>
</feature>
<evidence type="ECO:0000256" key="4">
    <source>
        <dbReference type="ARBA" id="ARBA00023136"/>
    </source>
</evidence>
<gene>
    <name evidence="9" type="ORF">Thini_2108</name>
</gene>
<dbReference type="GO" id="GO:0016020">
    <property type="term" value="C:membrane"/>
    <property type="evidence" value="ECO:0007669"/>
    <property type="project" value="UniProtKB-SubCell"/>
</dbReference>
<evidence type="ECO:0000259" key="7">
    <source>
        <dbReference type="Pfam" id="PF00361"/>
    </source>
</evidence>
<dbReference type="OrthoDB" id="9768329at2"/>
<feature type="transmembrane region" description="Helical" evidence="6">
    <location>
        <begin position="37"/>
        <end position="62"/>
    </location>
</feature>
<proteinExistence type="predicted"/>
<keyword evidence="3 6" id="KW-1133">Transmembrane helix</keyword>
<feature type="transmembrane region" description="Helical" evidence="6">
    <location>
        <begin position="6"/>
        <end position="25"/>
    </location>
</feature>
<evidence type="ECO:0000256" key="3">
    <source>
        <dbReference type="ARBA" id="ARBA00022989"/>
    </source>
</evidence>
<dbReference type="AlphaFoldDB" id="A0A656HH25"/>
<dbReference type="GO" id="GO:0042773">
    <property type="term" value="P:ATP synthesis coupled electron transport"/>
    <property type="evidence" value="ECO:0007669"/>
    <property type="project" value="InterPro"/>
</dbReference>
<dbReference type="InterPro" id="IPR003945">
    <property type="entry name" value="NU5C-like"/>
</dbReference>
<evidence type="ECO:0000256" key="6">
    <source>
        <dbReference type="SAM" id="Phobius"/>
    </source>
</evidence>
<organism evidence="9 10">
    <name type="scientific">Thiothrix nivea (strain ATCC 35100 / DSM 5205 / JP2)</name>
    <dbReference type="NCBI Taxonomy" id="870187"/>
    <lineage>
        <taxon>Bacteria</taxon>
        <taxon>Pseudomonadati</taxon>
        <taxon>Pseudomonadota</taxon>
        <taxon>Gammaproteobacteria</taxon>
        <taxon>Thiotrichales</taxon>
        <taxon>Thiotrichaceae</taxon>
        <taxon>Thiothrix</taxon>
    </lineage>
</organism>
<evidence type="ECO:0000313" key="10">
    <source>
        <dbReference type="Proteomes" id="UP000005317"/>
    </source>
</evidence>
<dbReference type="GO" id="GO:0003954">
    <property type="term" value="F:NADH dehydrogenase activity"/>
    <property type="evidence" value="ECO:0007669"/>
    <property type="project" value="TreeGrafter"/>
</dbReference>
<protein>
    <submittedName>
        <fullName evidence="9">NADH/Ubiquinone/plastoquinone (Complex I)</fullName>
    </submittedName>
</protein>
<dbReference type="GO" id="GO:0008137">
    <property type="term" value="F:NADH dehydrogenase (ubiquinone) activity"/>
    <property type="evidence" value="ECO:0007669"/>
    <property type="project" value="InterPro"/>
</dbReference>
<keyword evidence="4 6" id="KW-0472">Membrane</keyword>
<keyword evidence="9" id="KW-0830">Ubiquinone</keyword>
<keyword evidence="10" id="KW-1185">Reference proteome</keyword>
<feature type="transmembrane region" description="Helical" evidence="6">
    <location>
        <begin position="184"/>
        <end position="203"/>
    </location>
</feature>
<sequence length="519" mass="57224" precursor="true">MPDILLLLIPALPLLTAVLIALLTLSGWNRGDGGERFTAWLTQTACFLSLLLVLAADATYLLNGATERHVMLLRWLHSGMYNASISFTLDTLSLSMATLTALVALLVTRFSVSYLHREPGFQRFFMVMMIFTAAMQLIALAGSAMLTFIGWELAGASSYLLIAYNWQGKVATNNATRAFVTNRIGDAGFLLGMFMAFALFRSTEWDVLLVPQPQASGMLVGVTALGFMAAALVKSAQFPFSAWITRALEGPTPSSAVFYGSLMVHAGVYLLLRIQPLLEQAPALQYLLLAVGGLTLLYGWLGGLAQTDIKTSLLFSTLAQTGLMLVEIALGWYTLALVHLLLHAVWRAYQFLHSPSFALHTNWQTAPAAPRWLSKRRWLHNAALQRFWLDPLADWLFVKPTMALSQEAQVFDGQILDKLSGTPSHHGGISTLADMQALQQGKLRLESSIGRGSGLLGKLMQWAAEQLEWLEERLLLQQQGGNATAMLSRLGRYLDRIERLLNQPRYLVLLIAATLVVIF</sequence>
<dbReference type="PANTHER" id="PTHR42829:SF2">
    <property type="entry name" value="NADH-UBIQUINONE OXIDOREDUCTASE CHAIN 5"/>
    <property type="match status" value="1"/>
</dbReference>
<dbReference type="GO" id="GO:0012505">
    <property type="term" value="C:endomembrane system"/>
    <property type="evidence" value="ECO:0007669"/>
    <property type="project" value="UniProtKB-SubCell"/>
</dbReference>
<dbReference type="GO" id="GO:0015990">
    <property type="term" value="P:electron transport coupled proton transport"/>
    <property type="evidence" value="ECO:0007669"/>
    <property type="project" value="TreeGrafter"/>
</dbReference>
<dbReference type="RefSeq" id="WP_002708607.1">
    <property type="nucleotide sequence ID" value="NZ_JH651384.1"/>
</dbReference>
<evidence type="ECO:0000256" key="5">
    <source>
        <dbReference type="RuleBase" id="RU000320"/>
    </source>
</evidence>
<feature type="transmembrane region" description="Helical" evidence="6">
    <location>
        <begin position="215"/>
        <end position="233"/>
    </location>
</feature>
<dbReference type="EMBL" id="JH651384">
    <property type="protein sequence ID" value="EIJ34680.1"/>
    <property type="molecule type" value="Genomic_DNA"/>
</dbReference>
<evidence type="ECO:0000256" key="1">
    <source>
        <dbReference type="ARBA" id="ARBA00004127"/>
    </source>
</evidence>
<keyword evidence="2 5" id="KW-0812">Transmembrane</keyword>
<name>A0A656HH25_THINJ</name>
<dbReference type="Proteomes" id="UP000005317">
    <property type="component" value="Unassembled WGS sequence"/>
</dbReference>
<evidence type="ECO:0000313" key="9">
    <source>
        <dbReference type="EMBL" id="EIJ34680.1"/>
    </source>
</evidence>
<reference evidence="10" key="1">
    <citation type="journal article" date="2011" name="Stand. Genomic Sci.">
        <title>Genome sequence of the filamentous, gliding Thiothrix nivea neotype strain (JP2(T)).</title>
        <authorList>
            <person name="Lapidus A."/>
            <person name="Nolan M."/>
            <person name="Lucas S."/>
            <person name="Glavina Del Rio T."/>
            <person name="Tice H."/>
            <person name="Cheng J.F."/>
            <person name="Tapia R."/>
            <person name="Han C."/>
            <person name="Goodwin L."/>
            <person name="Pitluck S."/>
            <person name="Liolios K."/>
            <person name="Pagani I."/>
            <person name="Ivanova N."/>
            <person name="Huntemann M."/>
            <person name="Mavromatis K."/>
            <person name="Mikhailova N."/>
            <person name="Pati A."/>
            <person name="Chen A."/>
            <person name="Palaniappan K."/>
            <person name="Land M."/>
            <person name="Brambilla E.M."/>
            <person name="Rohde M."/>
            <person name="Abt B."/>
            <person name="Verbarg S."/>
            <person name="Goker M."/>
            <person name="Bristow J."/>
            <person name="Eisen J.A."/>
            <person name="Markowitz V."/>
            <person name="Hugenholtz P."/>
            <person name="Kyrpides N.C."/>
            <person name="Klenk H.P."/>
            <person name="Woyke T."/>
        </authorList>
    </citation>
    <scope>NUCLEOTIDE SEQUENCE [LARGE SCALE GENOMIC DNA]</scope>
    <source>
        <strain evidence="10">ATCC 35100 / DSM 5205 / JP2</strain>
    </source>
</reference>
<evidence type="ECO:0000259" key="8">
    <source>
        <dbReference type="Pfam" id="PF00662"/>
    </source>
</evidence>
<comment type="subcellular location">
    <subcellularLocation>
        <location evidence="1">Endomembrane system</location>
        <topology evidence="1">Multi-pass membrane protein</topology>
    </subcellularLocation>
    <subcellularLocation>
        <location evidence="5">Membrane</location>
        <topology evidence="5">Multi-pass membrane protein</topology>
    </subcellularLocation>
</comment>
<feature type="domain" description="NADH:quinone oxidoreductase/Mrp antiporter transmembrane" evidence="7">
    <location>
        <begin position="142"/>
        <end position="361"/>
    </location>
</feature>
<dbReference type="PANTHER" id="PTHR42829">
    <property type="entry name" value="NADH-UBIQUINONE OXIDOREDUCTASE CHAIN 5"/>
    <property type="match status" value="1"/>
</dbReference>
<feature type="transmembrane region" description="Helical" evidence="6">
    <location>
        <begin position="124"/>
        <end position="151"/>
    </location>
</feature>
<dbReference type="Pfam" id="PF00662">
    <property type="entry name" value="Proton_antipo_N"/>
    <property type="match status" value="1"/>
</dbReference>
<feature type="transmembrane region" description="Helical" evidence="6">
    <location>
        <begin position="253"/>
        <end position="272"/>
    </location>
</feature>
<evidence type="ECO:0000256" key="2">
    <source>
        <dbReference type="ARBA" id="ARBA00022692"/>
    </source>
</evidence>